<feature type="domain" description="HTH araC/xylS-type" evidence="4">
    <location>
        <begin position="11"/>
        <end position="109"/>
    </location>
</feature>
<dbReference type="InterPro" id="IPR018060">
    <property type="entry name" value="HTH_AraC"/>
</dbReference>
<gene>
    <name evidence="5" type="ORF">LJD61_10845</name>
</gene>
<keyword evidence="3" id="KW-0804">Transcription</keyword>
<dbReference type="PANTHER" id="PTHR47504:SF5">
    <property type="entry name" value="RIGHT ORIGIN-BINDING PROTEIN"/>
    <property type="match status" value="1"/>
</dbReference>
<evidence type="ECO:0000313" key="5">
    <source>
        <dbReference type="EMBL" id="MCQ1530040.1"/>
    </source>
</evidence>
<evidence type="ECO:0000256" key="3">
    <source>
        <dbReference type="ARBA" id="ARBA00023163"/>
    </source>
</evidence>
<keyword evidence="1" id="KW-0805">Transcription regulation</keyword>
<dbReference type="InterPro" id="IPR009057">
    <property type="entry name" value="Homeodomain-like_sf"/>
</dbReference>
<protein>
    <submittedName>
        <fullName evidence="5">AraC family transcriptional regulator</fullName>
    </submittedName>
</protein>
<evidence type="ECO:0000313" key="6">
    <source>
        <dbReference type="Proteomes" id="UP001651880"/>
    </source>
</evidence>
<accession>A0ABT1NFI6</accession>
<dbReference type="SUPFAM" id="SSF46689">
    <property type="entry name" value="Homeodomain-like"/>
    <property type="match status" value="2"/>
</dbReference>
<dbReference type="SMART" id="SM00342">
    <property type="entry name" value="HTH_ARAC"/>
    <property type="match status" value="1"/>
</dbReference>
<dbReference type="InterPro" id="IPR050959">
    <property type="entry name" value="MarA-like"/>
</dbReference>
<dbReference type="EMBL" id="JAJEKE010000008">
    <property type="protein sequence ID" value="MCQ1530040.1"/>
    <property type="molecule type" value="Genomic_DNA"/>
</dbReference>
<reference evidence="5 6" key="1">
    <citation type="submission" date="2021-10" db="EMBL/GenBank/DDBJ databases">
        <title>Lutispora strain m25 sp. nov., a thermophilic, non-spore-forming bacterium isolated from a lab-scale methanogenic bioreactor digesting anaerobic sludge.</title>
        <authorList>
            <person name="El Houari A."/>
            <person name="Mcdonald J."/>
        </authorList>
    </citation>
    <scope>NUCLEOTIDE SEQUENCE [LARGE SCALE GENOMIC DNA]</scope>
    <source>
        <strain evidence="6">m25</strain>
    </source>
</reference>
<dbReference type="Gene3D" id="1.10.10.60">
    <property type="entry name" value="Homeodomain-like"/>
    <property type="match status" value="2"/>
</dbReference>
<keyword evidence="2" id="KW-0238">DNA-binding</keyword>
<evidence type="ECO:0000259" key="4">
    <source>
        <dbReference type="PROSITE" id="PS01124"/>
    </source>
</evidence>
<name>A0ABT1NFI6_9FIRM</name>
<sequence>MESREKINGVQRMQDYIEEHINDNITLKMLARASGYSPWYCSRIFKEMVGKTPFEYIRMVRLSQAALKLRDENAKVIDVAFDFVFDSHEGFTRAFSKQFGVSPYKFRKTTPPIKIFMPERIRDYCLNKQKGEGNMAKNSNANTVFVQVVDRPARKLMLKRGIKATHYFEYCEEVGCDIWGTLSEIKEAMYEPIGMWLPENLVKGGTSAYAQGVELPMDYAGPIAEGFEIIELKPCKMMIFQGQPYDDEKFEDAIDEIWELMKSYDPKLYGFEWADGDAPRFQMEPQGYRGYIEARPVRQI</sequence>
<organism evidence="5 6">
    <name type="scientific">Lutispora saccharofermentans</name>
    <dbReference type="NCBI Taxonomy" id="3024236"/>
    <lineage>
        <taxon>Bacteria</taxon>
        <taxon>Bacillati</taxon>
        <taxon>Bacillota</taxon>
        <taxon>Clostridia</taxon>
        <taxon>Lutisporales</taxon>
        <taxon>Lutisporaceae</taxon>
        <taxon>Lutispora</taxon>
    </lineage>
</organism>
<dbReference type="PROSITE" id="PS01124">
    <property type="entry name" value="HTH_ARAC_FAMILY_2"/>
    <property type="match status" value="1"/>
</dbReference>
<comment type="caution">
    <text evidence="5">The sequence shown here is derived from an EMBL/GenBank/DDBJ whole genome shotgun (WGS) entry which is preliminary data.</text>
</comment>
<keyword evidence="6" id="KW-1185">Reference proteome</keyword>
<evidence type="ECO:0000256" key="1">
    <source>
        <dbReference type="ARBA" id="ARBA00023015"/>
    </source>
</evidence>
<dbReference type="RefSeq" id="WP_255227556.1">
    <property type="nucleotide sequence ID" value="NZ_JAJEKE010000008.1"/>
</dbReference>
<dbReference type="Pfam" id="PF12833">
    <property type="entry name" value="HTH_18"/>
    <property type="match status" value="1"/>
</dbReference>
<evidence type="ECO:0000256" key="2">
    <source>
        <dbReference type="ARBA" id="ARBA00023125"/>
    </source>
</evidence>
<proteinExistence type="predicted"/>
<dbReference type="Proteomes" id="UP001651880">
    <property type="component" value="Unassembled WGS sequence"/>
</dbReference>
<dbReference type="PANTHER" id="PTHR47504">
    <property type="entry name" value="RIGHT ORIGIN-BINDING PROTEIN"/>
    <property type="match status" value="1"/>
</dbReference>